<comment type="catalytic activity">
    <reaction evidence="7">
        <text>[glutaredoxin]-dithiol + arsenate + glutathione + H(+) = glutathionyl-S-S-[glutaredoxin] + arsenite + H2O</text>
        <dbReference type="Rhea" id="RHEA:22016"/>
        <dbReference type="Rhea" id="RHEA-COMP:10729"/>
        <dbReference type="Rhea" id="RHEA-COMP:17668"/>
        <dbReference type="ChEBI" id="CHEBI:15377"/>
        <dbReference type="ChEBI" id="CHEBI:15378"/>
        <dbReference type="ChEBI" id="CHEBI:29242"/>
        <dbReference type="ChEBI" id="CHEBI:29950"/>
        <dbReference type="ChEBI" id="CHEBI:48597"/>
        <dbReference type="ChEBI" id="CHEBI:57925"/>
        <dbReference type="ChEBI" id="CHEBI:146199"/>
        <dbReference type="EC" id="1.20.4.1"/>
    </reaction>
</comment>
<dbReference type="CDD" id="cd03034">
    <property type="entry name" value="ArsC_ArsC"/>
    <property type="match status" value="1"/>
</dbReference>
<evidence type="ECO:0000256" key="2">
    <source>
        <dbReference type="ARBA" id="ARBA00022849"/>
    </source>
</evidence>
<evidence type="ECO:0000256" key="7">
    <source>
        <dbReference type="RuleBase" id="RU362029"/>
    </source>
</evidence>
<name>A0A4R3N8T2_9GAMM</name>
<dbReference type="InterPro" id="IPR036249">
    <property type="entry name" value="Thioredoxin-like_sf"/>
</dbReference>
<protein>
    <recommendedName>
        <fullName evidence="5 7">Arsenate reductase</fullName>
        <ecNumber evidence="4 7">1.20.4.1</ecNumber>
    </recommendedName>
</protein>
<evidence type="ECO:0000256" key="3">
    <source>
        <dbReference type="ARBA" id="ARBA00023002"/>
    </source>
</evidence>
<dbReference type="OrthoDB" id="9790554at2"/>
<proteinExistence type="inferred from homology"/>
<evidence type="ECO:0000313" key="8">
    <source>
        <dbReference type="EMBL" id="TCT24931.1"/>
    </source>
</evidence>
<evidence type="ECO:0000256" key="5">
    <source>
        <dbReference type="ARBA" id="ARBA00039879"/>
    </source>
</evidence>
<dbReference type="EMBL" id="SMAP01000003">
    <property type="protein sequence ID" value="TCT24931.1"/>
    <property type="molecule type" value="Genomic_DNA"/>
</dbReference>
<gene>
    <name evidence="8" type="ORF">EDC34_103276</name>
</gene>
<evidence type="ECO:0000313" key="9">
    <source>
        <dbReference type="Proteomes" id="UP000295414"/>
    </source>
</evidence>
<dbReference type="InterPro" id="IPR006660">
    <property type="entry name" value="Arsenate_reductase-like"/>
</dbReference>
<evidence type="ECO:0000256" key="1">
    <source>
        <dbReference type="ARBA" id="ARBA00007198"/>
    </source>
</evidence>
<dbReference type="Pfam" id="PF03960">
    <property type="entry name" value="ArsC"/>
    <property type="match status" value="1"/>
</dbReference>
<dbReference type="EC" id="1.20.4.1" evidence="4 7"/>
<dbReference type="PROSITE" id="PS51353">
    <property type="entry name" value="ARSC"/>
    <property type="match status" value="1"/>
</dbReference>
<dbReference type="AlphaFoldDB" id="A0A4R3N8T2"/>
<accession>A0A4R3N8T2</accession>
<dbReference type="InterPro" id="IPR006659">
    <property type="entry name" value="Arsenate_reductase"/>
</dbReference>
<organism evidence="8 9">
    <name type="scientific">Thermomonas haemolytica</name>
    <dbReference type="NCBI Taxonomy" id="141949"/>
    <lineage>
        <taxon>Bacteria</taxon>
        <taxon>Pseudomonadati</taxon>
        <taxon>Pseudomonadota</taxon>
        <taxon>Gammaproteobacteria</taxon>
        <taxon>Lysobacterales</taxon>
        <taxon>Lysobacteraceae</taxon>
        <taxon>Thermomonas</taxon>
    </lineage>
</organism>
<dbReference type="PANTHER" id="PTHR30041">
    <property type="entry name" value="ARSENATE REDUCTASE"/>
    <property type="match status" value="1"/>
</dbReference>
<dbReference type="Gene3D" id="3.40.30.10">
    <property type="entry name" value="Glutaredoxin"/>
    <property type="match status" value="1"/>
</dbReference>
<dbReference type="GO" id="GO:0046685">
    <property type="term" value="P:response to arsenic-containing substance"/>
    <property type="evidence" value="ECO:0007669"/>
    <property type="project" value="UniProtKB-KW"/>
</dbReference>
<dbReference type="SUPFAM" id="SSF52833">
    <property type="entry name" value="Thioredoxin-like"/>
    <property type="match status" value="1"/>
</dbReference>
<comment type="caution">
    <text evidence="8">The sequence shown here is derived from an EMBL/GenBank/DDBJ whole genome shotgun (WGS) entry which is preliminary data.</text>
</comment>
<keyword evidence="9" id="KW-1185">Reference proteome</keyword>
<evidence type="ECO:0000256" key="4">
    <source>
        <dbReference type="ARBA" id="ARBA00038969"/>
    </source>
</evidence>
<evidence type="ECO:0000256" key="6">
    <source>
        <dbReference type="PROSITE-ProRule" id="PRU01282"/>
    </source>
</evidence>
<dbReference type="PANTHER" id="PTHR30041:SF5">
    <property type="entry name" value="ARSENATE REDUCTASE-RELATED"/>
    <property type="match status" value="1"/>
</dbReference>
<keyword evidence="3 7" id="KW-0560">Oxidoreductase</keyword>
<sequence>MQDVVIWHRPTCSKSRSALALLREAGIEPQIVDYVAQPPTVAELRQAIARAGLRVREALRKGEPEYAALGLGDPALDDDALLRAMAAQPRLIERPFVFTPKGVRLCRPPERVREIL</sequence>
<dbReference type="RefSeq" id="WP_114959613.1">
    <property type="nucleotide sequence ID" value="NZ_MSZW01000044.1"/>
</dbReference>
<reference evidence="8 9" key="1">
    <citation type="submission" date="2019-03" db="EMBL/GenBank/DDBJ databases">
        <title>Genomic Encyclopedia of Type Strains, Phase IV (KMG-IV): sequencing the most valuable type-strain genomes for metagenomic binning, comparative biology and taxonomic classification.</title>
        <authorList>
            <person name="Goeker M."/>
        </authorList>
    </citation>
    <scope>NUCLEOTIDE SEQUENCE [LARGE SCALE GENOMIC DNA]</scope>
    <source>
        <strain evidence="8 9">DSM 13605</strain>
    </source>
</reference>
<dbReference type="NCBIfam" id="TIGR00014">
    <property type="entry name" value="arsC"/>
    <property type="match status" value="1"/>
</dbReference>
<dbReference type="GO" id="GO:0008794">
    <property type="term" value="F:arsenate reductase (glutaredoxin) activity"/>
    <property type="evidence" value="ECO:0007669"/>
    <property type="project" value="UniProtKB-UniRule"/>
</dbReference>
<comment type="similarity">
    <text evidence="1 6 7">Belongs to the ArsC family.</text>
</comment>
<keyword evidence="2" id="KW-0059">Arsenical resistance</keyword>
<dbReference type="Proteomes" id="UP000295414">
    <property type="component" value="Unassembled WGS sequence"/>
</dbReference>